<feature type="region of interest" description="Disordered" evidence="1">
    <location>
        <begin position="343"/>
        <end position="373"/>
    </location>
</feature>
<dbReference type="EMBL" id="JAHYXK010000004">
    <property type="protein sequence ID" value="MBW7466869.1"/>
    <property type="molecule type" value="Genomic_DNA"/>
</dbReference>
<dbReference type="Gene3D" id="3.60.40.10">
    <property type="entry name" value="PPM-type phosphatase domain"/>
    <property type="match status" value="1"/>
</dbReference>
<keyword evidence="2" id="KW-1133">Transmembrane helix</keyword>
<comment type="caution">
    <text evidence="4">The sequence shown here is derived from an EMBL/GenBank/DDBJ whole genome shotgun (WGS) entry which is preliminary data.</text>
</comment>
<reference evidence="4 5" key="1">
    <citation type="journal article" date="2016" name="Int. J. Syst. Evol. Microbiol.">
        <title>Pontibacter aydingkolensis sp. nov., isolated from soil of a salt lake.</title>
        <authorList>
            <person name="Osman G."/>
            <person name="Zhang T."/>
            <person name="Lou K."/>
            <person name="Gao Y."/>
            <person name="Chang W."/>
            <person name="Lin Q."/>
            <person name="Yang H.M."/>
            <person name="Huo X.D."/>
            <person name="Wang N."/>
        </authorList>
    </citation>
    <scope>NUCLEOTIDE SEQUENCE [LARGE SCALE GENOMIC DNA]</scope>
    <source>
        <strain evidence="4 5">KACC 19255</strain>
    </source>
</reference>
<protein>
    <submittedName>
        <fullName evidence="4">Protein phosphatase 2C domain-containing protein</fullName>
    </submittedName>
</protein>
<dbReference type="Proteomes" id="UP000813018">
    <property type="component" value="Unassembled WGS sequence"/>
</dbReference>
<evidence type="ECO:0000256" key="1">
    <source>
        <dbReference type="SAM" id="MobiDB-lite"/>
    </source>
</evidence>
<dbReference type="RefSeq" id="WP_219876745.1">
    <property type="nucleotide sequence ID" value="NZ_JAHYXK010000004.1"/>
</dbReference>
<evidence type="ECO:0000313" key="4">
    <source>
        <dbReference type="EMBL" id="MBW7466869.1"/>
    </source>
</evidence>
<dbReference type="InterPro" id="IPR036457">
    <property type="entry name" value="PPM-type-like_dom_sf"/>
</dbReference>
<dbReference type="PROSITE" id="PS51746">
    <property type="entry name" value="PPM_2"/>
    <property type="match status" value="1"/>
</dbReference>
<feature type="domain" description="PPM-type phosphatase" evidence="3">
    <location>
        <begin position="4"/>
        <end position="263"/>
    </location>
</feature>
<dbReference type="SUPFAM" id="SSF81606">
    <property type="entry name" value="PP2C-like"/>
    <property type="match status" value="1"/>
</dbReference>
<dbReference type="InterPro" id="IPR015655">
    <property type="entry name" value="PP2C"/>
</dbReference>
<dbReference type="CDD" id="cd00143">
    <property type="entry name" value="PP2Cc"/>
    <property type="match status" value="1"/>
</dbReference>
<gene>
    <name evidence="4" type="ORF">K0O23_07300</name>
</gene>
<organism evidence="4 5">
    <name type="scientific">Pontibacter aydingkolensis</name>
    <dbReference type="NCBI Taxonomy" id="1911536"/>
    <lineage>
        <taxon>Bacteria</taxon>
        <taxon>Pseudomonadati</taxon>
        <taxon>Bacteroidota</taxon>
        <taxon>Cytophagia</taxon>
        <taxon>Cytophagales</taxon>
        <taxon>Hymenobacteraceae</taxon>
        <taxon>Pontibacter</taxon>
    </lineage>
</organism>
<name>A0ABS7CSN9_9BACT</name>
<feature type="transmembrane region" description="Helical" evidence="2">
    <location>
        <begin position="294"/>
        <end position="311"/>
    </location>
</feature>
<dbReference type="Pfam" id="PF13672">
    <property type="entry name" value="PP2C_2"/>
    <property type="match status" value="1"/>
</dbReference>
<keyword evidence="2" id="KW-0812">Transmembrane</keyword>
<evidence type="ECO:0000259" key="3">
    <source>
        <dbReference type="PROSITE" id="PS51746"/>
    </source>
</evidence>
<dbReference type="InterPro" id="IPR001932">
    <property type="entry name" value="PPM-type_phosphatase-like_dom"/>
</dbReference>
<sequence length="410" mass="44997">MIVEIFATTDNGKRSGQNEDNFAVCKDLSSKSWKFKPEEKVSLSEEGALMLVADGMGGANAGEVASDLAQKVIQEQFNQISTYPTSEKKRIGLLRKVIHTAHEKLVEHQQHNLETAGMGTTVVILWLTPQKAYVAWCGDSRLYIHKKGKELKPATEDHSYVWELVKAGSLSAEDARLHPESNIITQSLGDPVVHPKPDVKVIDVAEGDRFLLCSDGLNSMLPDSQIQEILNNESSTVEASKKLIEEANIAGGRDNITVVLLDVIKVNVSVKASPVTTNSTTQELRKFIKVKNRVIVALGLMLVCVVSYLVFAKAIPFSSVNNKKVDPIDKEVKFERKELGSTGVDSSMRPVARKGSTFPPHPKDIEHKNGPAPLNPKVVIQPSNPKQILFQNDTTKNTALPALKNDPDIL</sequence>
<accession>A0ABS7CSN9</accession>
<dbReference type="SMART" id="SM00332">
    <property type="entry name" value="PP2Cc"/>
    <property type="match status" value="1"/>
</dbReference>
<evidence type="ECO:0000256" key="2">
    <source>
        <dbReference type="SAM" id="Phobius"/>
    </source>
</evidence>
<proteinExistence type="predicted"/>
<dbReference type="PANTHER" id="PTHR47992">
    <property type="entry name" value="PROTEIN PHOSPHATASE"/>
    <property type="match status" value="1"/>
</dbReference>
<keyword evidence="2" id="KW-0472">Membrane</keyword>
<dbReference type="SMART" id="SM00331">
    <property type="entry name" value="PP2C_SIG"/>
    <property type="match status" value="1"/>
</dbReference>
<keyword evidence="5" id="KW-1185">Reference proteome</keyword>
<evidence type="ECO:0000313" key="5">
    <source>
        <dbReference type="Proteomes" id="UP000813018"/>
    </source>
</evidence>